<protein>
    <submittedName>
        <fullName evidence="2">Uncharacterized protein</fullName>
    </submittedName>
</protein>
<evidence type="ECO:0000313" key="2">
    <source>
        <dbReference type="EMBL" id="KAK9718546.1"/>
    </source>
</evidence>
<gene>
    <name evidence="2" type="ORF">QE152_g23131</name>
</gene>
<name>A0AAW1KHW6_POPJA</name>
<evidence type="ECO:0000256" key="1">
    <source>
        <dbReference type="SAM" id="MobiDB-lite"/>
    </source>
</evidence>
<feature type="region of interest" description="Disordered" evidence="1">
    <location>
        <begin position="28"/>
        <end position="53"/>
    </location>
</feature>
<sequence length="69" mass="7134">MSPFLTDMKGEVPNPSRIVLLSAAAMGNPTAAPLSPTPPSRSKGPSSRIDPAESVVRQCGVVCSTQLKV</sequence>
<keyword evidence="3" id="KW-1185">Reference proteome</keyword>
<dbReference type="AlphaFoldDB" id="A0AAW1KHW6"/>
<dbReference type="Proteomes" id="UP001458880">
    <property type="component" value="Unassembled WGS sequence"/>
</dbReference>
<accession>A0AAW1KHW6</accession>
<proteinExistence type="predicted"/>
<dbReference type="EMBL" id="JASPKY010000227">
    <property type="protein sequence ID" value="KAK9718546.1"/>
    <property type="molecule type" value="Genomic_DNA"/>
</dbReference>
<reference evidence="2 3" key="1">
    <citation type="journal article" date="2024" name="BMC Genomics">
        <title>De novo assembly and annotation of Popillia japonica's genome with initial clues to its potential as an invasive pest.</title>
        <authorList>
            <person name="Cucini C."/>
            <person name="Boschi S."/>
            <person name="Funari R."/>
            <person name="Cardaioli E."/>
            <person name="Iannotti N."/>
            <person name="Marturano G."/>
            <person name="Paoli F."/>
            <person name="Bruttini M."/>
            <person name="Carapelli A."/>
            <person name="Frati F."/>
            <person name="Nardi F."/>
        </authorList>
    </citation>
    <scope>NUCLEOTIDE SEQUENCE [LARGE SCALE GENOMIC DNA]</scope>
    <source>
        <strain evidence="2">DMR45628</strain>
    </source>
</reference>
<comment type="caution">
    <text evidence="2">The sequence shown here is derived from an EMBL/GenBank/DDBJ whole genome shotgun (WGS) entry which is preliminary data.</text>
</comment>
<evidence type="ECO:0000313" key="3">
    <source>
        <dbReference type="Proteomes" id="UP001458880"/>
    </source>
</evidence>
<organism evidence="2 3">
    <name type="scientific">Popillia japonica</name>
    <name type="common">Japanese beetle</name>
    <dbReference type="NCBI Taxonomy" id="7064"/>
    <lineage>
        <taxon>Eukaryota</taxon>
        <taxon>Metazoa</taxon>
        <taxon>Ecdysozoa</taxon>
        <taxon>Arthropoda</taxon>
        <taxon>Hexapoda</taxon>
        <taxon>Insecta</taxon>
        <taxon>Pterygota</taxon>
        <taxon>Neoptera</taxon>
        <taxon>Endopterygota</taxon>
        <taxon>Coleoptera</taxon>
        <taxon>Polyphaga</taxon>
        <taxon>Scarabaeiformia</taxon>
        <taxon>Scarabaeidae</taxon>
        <taxon>Rutelinae</taxon>
        <taxon>Popillia</taxon>
    </lineage>
</organism>